<evidence type="ECO:0000259" key="2">
    <source>
        <dbReference type="Pfam" id="PF13387"/>
    </source>
</evidence>
<evidence type="ECO:0000313" key="4">
    <source>
        <dbReference type="EMBL" id="MDU8885453.1"/>
    </source>
</evidence>
<keyword evidence="1" id="KW-1133">Transmembrane helix</keyword>
<dbReference type="Proteomes" id="UP001268651">
    <property type="component" value="Unassembled WGS sequence"/>
</dbReference>
<gene>
    <name evidence="4" type="ORF">RXV94_04715</name>
</gene>
<dbReference type="EMBL" id="JAWHTF010000002">
    <property type="protein sequence ID" value="MDU8885453.1"/>
    <property type="molecule type" value="Genomic_DNA"/>
</dbReference>
<feature type="transmembrane region" description="Helical" evidence="1">
    <location>
        <begin position="368"/>
        <end position="387"/>
    </location>
</feature>
<accession>A0ABU3U4W9</accession>
<dbReference type="RefSeq" id="WP_409628158.1">
    <property type="nucleotide sequence ID" value="NZ_JBEEEN010000002.1"/>
</dbReference>
<proteinExistence type="predicted"/>
<dbReference type="InterPro" id="IPR025178">
    <property type="entry name" value="Lnb_N"/>
</dbReference>
<keyword evidence="5" id="KW-1185">Reference proteome</keyword>
<evidence type="ECO:0000313" key="5">
    <source>
        <dbReference type="Proteomes" id="UP001268651"/>
    </source>
</evidence>
<dbReference type="Pfam" id="PF25221">
    <property type="entry name" value="5TMH_Lnb"/>
    <property type="match status" value="1"/>
</dbReference>
<feature type="transmembrane region" description="Helical" evidence="1">
    <location>
        <begin position="252"/>
        <end position="270"/>
    </location>
</feature>
<feature type="domain" description="Lnb-like transmembrane" evidence="3">
    <location>
        <begin position="251"/>
        <end position="386"/>
    </location>
</feature>
<sequence length="390" mass="45356">MMKKLWLLFLYFFTVVKICSQNPLSPEAKVSVLTIGPGTSLNDSFGHSAFRIQDQSNELDLVFNYGVYDFDTPNFYLKFAQGKLNYLLGVNYYDDFLASYMAQNRTIEEQVLNLTPFQKQDLFNYLLTNYEPKNRAYLYDFFYDNCATRIRDVAEDVLKDELVFHTPESIGDKTFRQLIQENLKSNSWGSVGIDIALGAVIDKKAKPEDFMFLPEFIFDYFDVATLQNSQKSLVKETHVLYEKVERPISKNFLFSPLMIFSLVSIVLLYLTYLDFKKGERTIWVDGLVFIITGLIGVCILLLWFATDHSATANNYNVLWAFPFNLIVLPQLLKKTSKNWVKKYLKFLLIMLCLLILHWSIGIQVFTVTLIPILMALVIRYLFLITFFNNQ</sequence>
<name>A0ABU3U4W9_9FLAO</name>
<reference evidence="4 5" key="1">
    <citation type="submission" date="2023-10" db="EMBL/GenBank/DDBJ databases">
        <title>Marimonas sp. nov. isolated from tidal mud flat.</title>
        <authorList>
            <person name="Jaincy N.J."/>
            <person name="Srinivasan S."/>
            <person name="Lee S.-S."/>
        </authorList>
    </citation>
    <scope>NUCLEOTIDE SEQUENCE [LARGE SCALE GENOMIC DNA]</scope>
    <source>
        <strain evidence="4 5">MJ-SS3</strain>
    </source>
</reference>
<protein>
    <submittedName>
        <fullName evidence="4">DUF4105 domain-containing protein</fullName>
    </submittedName>
</protein>
<feature type="domain" description="Lnb N-terminal periplasmic" evidence="2">
    <location>
        <begin position="28"/>
        <end position="162"/>
    </location>
</feature>
<comment type="caution">
    <text evidence="4">The sequence shown here is derived from an EMBL/GenBank/DDBJ whole genome shotgun (WGS) entry which is preliminary data.</text>
</comment>
<dbReference type="InterPro" id="IPR057436">
    <property type="entry name" value="5TMH_Lnb"/>
</dbReference>
<keyword evidence="1" id="KW-0812">Transmembrane</keyword>
<feature type="transmembrane region" description="Helical" evidence="1">
    <location>
        <begin position="344"/>
        <end position="362"/>
    </location>
</feature>
<feature type="transmembrane region" description="Helical" evidence="1">
    <location>
        <begin position="316"/>
        <end position="332"/>
    </location>
</feature>
<evidence type="ECO:0000256" key="1">
    <source>
        <dbReference type="SAM" id="Phobius"/>
    </source>
</evidence>
<keyword evidence="1" id="KW-0472">Membrane</keyword>
<feature type="transmembrane region" description="Helical" evidence="1">
    <location>
        <begin position="282"/>
        <end position="304"/>
    </location>
</feature>
<dbReference type="Pfam" id="PF13387">
    <property type="entry name" value="Lnb_N"/>
    <property type="match status" value="1"/>
</dbReference>
<evidence type="ECO:0000259" key="3">
    <source>
        <dbReference type="Pfam" id="PF25221"/>
    </source>
</evidence>
<organism evidence="4 5">
    <name type="scientific">Gilvirhabdus luticola</name>
    <dbReference type="NCBI Taxonomy" id="3079858"/>
    <lineage>
        <taxon>Bacteria</taxon>
        <taxon>Pseudomonadati</taxon>
        <taxon>Bacteroidota</taxon>
        <taxon>Flavobacteriia</taxon>
        <taxon>Flavobacteriales</taxon>
        <taxon>Flavobacteriaceae</taxon>
        <taxon>Gilvirhabdus</taxon>
    </lineage>
</organism>